<gene>
    <name evidence="1" type="ORF">PAHAL_8G168600</name>
</gene>
<evidence type="ECO:0000313" key="1">
    <source>
        <dbReference type="EMBL" id="PVH34196.1"/>
    </source>
</evidence>
<protein>
    <submittedName>
        <fullName evidence="1">Uncharacterized protein</fullName>
    </submittedName>
</protein>
<dbReference type="EMBL" id="CM008053">
    <property type="protein sequence ID" value="PVH34196.1"/>
    <property type="molecule type" value="Genomic_DNA"/>
</dbReference>
<organism evidence="1">
    <name type="scientific">Panicum hallii</name>
    <dbReference type="NCBI Taxonomy" id="206008"/>
    <lineage>
        <taxon>Eukaryota</taxon>
        <taxon>Viridiplantae</taxon>
        <taxon>Streptophyta</taxon>
        <taxon>Embryophyta</taxon>
        <taxon>Tracheophyta</taxon>
        <taxon>Spermatophyta</taxon>
        <taxon>Magnoliopsida</taxon>
        <taxon>Liliopsida</taxon>
        <taxon>Poales</taxon>
        <taxon>Poaceae</taxon>
        <taxon>PACMAD clade</taxon>
        <taxon>Panicoideae</taxon>
        <taxon>Panicodae</taxon>
        <taxon>Paniceae</taxon>
        <taxon>Panicinae</taxon>
        <taxon>Panicum</taxon>
        <taxon>Panicum sect. Panicum</taxon>
    </lineage>
</organism>
<sequence length="122" mass="13809">MLIGPSAFHGVCIYVVLQGIIFIYCMKNEVNELINGMVTRTNKSRVKRMFTEGPVARAQGSRKSSSHPKKINFLFTRHRTNAAEWRWTSTREYSAKSAYKMLHQGPIPLHSHKLISGGPGHL</sequence>
<reference evidence="1" key="1">
    <citation type="submission" date="2018-04" db="EMBL/GenBank/DDBJ databases">
        <title>WGS assembly of Panicum hallii.</title>
        <authorList>
            <person name="Lovell J."/>
            <person name="Jenkins J."/>
            <person name="Lowry D."/>
            <person name="Mamidi S."/>
            <person name="Sreedasyam A."/>
            <person name="Weng X."/>
            <person name="Barry K."/>
            <person name="Bonette J."/>
            <person name="Campitelli B."/>
            <person name="Daum C."/>
            <person name="Gordon S."/>
            <person name="Gould B."/>
            <person name="Lipzen A."/>
            <person name="Macqueen A."/>
            <person name="Palacio-Mejia J."/>
            <person name="Plott C."/>
            <person name="Shakirov E."/>
            <person name="Shu S."/>
            <person name="Yoshinaga Y."/>
            <person name="Zane M."/>
            <person name="Rokhsar D."/>
            <person name="Grimwood J."/>
            <person name="Schmutz J."/>
            <person name="Juenger T."/>
        </authorList>
    </citation>
    <scope>NUCLEOTIDE SEQUENCE [LARGE SCALE GENOMIC DNA]</scope>
    <source>
        <strain evidence="1">FIL2</strain>
    </source>
</reference>
<dbReference type="Proteomes" id="UP000243499">
    <property type="component" value="Chromosome 8"/>
</dbReference>
<accession>A0A2T8I938</accession>
<dbReference type="Gramene" id="PVH34196">
    <property type="protein sequence ID" value="PVH34196"/>
    <property type="gene ID" value="PAHAL_8G168600"/>
</dbReference>
<dbReference type="AlphaFoldDB" id="A0A2T8I938"/>
<name>A0A2T8I938_9POAL</name>
<proteinExistence type="predicted"/>